<keyword evidence="3" id="KW-0648">Protein biosynthesis</keyword>
<feature type="compositionally biased region" description="Acidic residues" evidence="1">
    <location>
        <begin position="281"/>
        <end position="321"/>
    </location>
</feature>
<name>A0A0G1SYS1_9BACT</name>
<dbReference type="EMBL" id="LCOJ01000028">
    <property type="protein sequence ID" value="KKU74711.1"/>
    <property type="molecule type" value="Genomic_DNA"/>
</dbReference>
<comment type="caution">
    <text evidence="3">The sequence shown here is derived from an EMBL/GenBank/DDBJ whole genome shotgun (WGS) entry which is preliminary data.</text>
</comment>
<evidence type="ECO:0000313" key="3">
    <source>
        <dbReference type="EMBL" id="KKU74711.1"/>
    </source>
</evidence>
<organism evidence="3 4">
    <name type="scientific">Candidatus Nomurabacteria bacterium GW2011_GWB1_47_6</name>
    <dbReference type="NCBI Taxonomy" id="1618749"/>
    <lineage>
        <taxon>Bacteria</taxon>
        <taxon>Candidatus Nomuraibacteriota</taxon>
    </lineage>
</organism>
<feature type="region of interest" description="Disordered" evidence="1">
    <location>
        <begin position="203"/>
        <end position="223"/>
    </location>
</feature>
<dbReference type="Pfam" id="PF18915">
    <property type="entry name" value="DUF5667"/>
    <property type="match status" value="1"/>
</dbReference>
<dbReference type="Proteomes" id="UP000034879">
    <property type="component" value="Unassembled WGS sequence"/>
</dbReference>
<proteinExistence type="predicted"/>
<dbReference type="GO" id="GO:0003743">
    <property type="term" value="F:translation initiation factor activity"/>
    <property type="evidence" value="ECO:0007669"/>
    <property type="project" value="UniProtKB-KW"/>
</dbReference>
<dbReference type="InterPro" id="IPR043725">
    <property type="entry name" value="DUF5667"/>
</dbReference>
<dbReference type="AlphaFoldDB" id="A0A0G1SYS1"/>
<evidence type="ECO:0000259" key="2">
    <source>
        <dbReference type="Pfam" id="PF18915"/>
    </source>
</evidence>
<sequence length="329" mass="35388">MIGLIIAVVLALGVGGTVQVADNARPGDALFGVDQAVENLQLKLAGDEKEARLRVKFAKERVAEIDNLMDDEDENTQASDQSVESESEDASEEEGLSEEEQGEIEVGIESALNLLSGLEEQEGENAEIAGIVERLNSFFTSLPAGASVEVLGDKLRIEFKDEATGEEVKVKVDEKNDRLKTEIRTEEGRIKIEIKNGTLEIKSKVEDDSDDDDESSLKSGLEEAEAKIFGDKTIVEVEVNDEKTTFTTSANTRETIVAAIVAKLPSLTSAEVEAVLKVETEGADEDDDADEDLDDSDDDSDDSDDSDDNEDSGDDEDDDDSGSNSGSGN</sequence>
<gene>
    <name evidence="3" type="ORF">UY01_C0028G0008</name>
</gene>
<protein>
    <submittedName>
        <fullName evidence="3">Putative GTPase/general translation initiation factor eIF2</fullName>
    </submittedName>
</protein>
<keyword evidence="3" id="KW-0396">Initiation factor</keyword>
<dbReference type="PATRIC" id="fig|1618749.3.peg.512"/>
<feature type="compositionally biased region" description="Acidic residues" evidence="1">
    <location>
        <begin position="83"/>
        <end position="103"/>
    </location>
</feature>
<feature type="domain" description="DUF5667" evidence="2">
    <location>
        <begin position="25"/>
        <end position="99"/>
    </location>
</feature>
<feature type="region of interest" description="Disordered" evidence="1">
    <location>
        <begin position="275"/>
        <end position="329"/>
    </location>
</feature>
<feature type="region of interest" description="Disordered" evidence="1">
    <location>
        <begin position="66"/>
        <end position="103"/>
    </location>
</feature>
<accession>A0A0G1SYS1</accession>
<reference evidence="3 4" key="1">
    <citation type="journal article" date="2015" name="Nature">
        <title>rRNA introns, odd ribosomes, and small enigmatic genomes across a large radiation of phyla.</title>
        <authorList>
            <person name="Brown C.T."/>
            <person name="Hug L.A."/>
            <person name="Thomas B.C."/>
            <person name="Sharon I."/>
            <person name="Castelle C.J."/>
            <person name="Singh A."/>
            <person name="Wilkins M.J."/>
            <person name="Williams K.H."/>
            <person name="Banfield J.F."/>
        </authorList>
    </citation>
    <scope>NUCLEOTIDE SEQUENCE [LARGE SCALE GENOMIC DNA]</scope>
</reference>
<evidence type="ECO:0000313" key="4">
    <source>
        <dbReference type="Proteomes" id="UP000034879"/>
    </source>
</evidence>
<evidence type="ECO:0000256" key="1">
    <source>
        <dbReference type="SAM" id="MobiDB-lite"/>
    </source>
</evidence>